<dbReference type="Pfam" id="PF20127">
    <property type="entry name" value="DUF6517"/>
    <property type="match status" value="1"/>
</dbReference>
<evidence type="ECO:0000313" key="3">
    <source>
        <dbReference type="Proteomes" id="UP000000390"/>
    </source>
</evidence>
<evidence type="ECO:0000313" key="2">
    <source>
        <dbReference type="EMBL" id="ELY34904.1"/>
    </source>
</evidence>
<dbReference type="PATRIC" id="fig|795797.18.peg.1685"/>
<dbReference type="OrthoDB" id="205286at2157"/>
<dbReference type="Proteomes" id="UP000011645">
    <property type="component" value="Unassembled WGS sequence"/>
</dbReference>
<dbReference type="KEGG" id="hje:HacjB3_08470"/>
<dbReference type="GeneID" id="9419494"/>
<dbReference type="EMBL" id="CP002062">
    <property type="protein sequence ID" value="ADJ15077.1"/>
    <property type="molecule type" value="Genomic_DNA"/>
</dbReference>
<name>D8J2X0_HALJB</name>
<keyword evidence="4" id="KW-1185">Reference proteome</keyword>
<dbReference type="HOGENOM" id="CLU_097418_0_0_2"/>
<dbReference type="eggNOG" id="arCOG06262">
    <property type="taxonomic scope" value="Archaea"/>
</dbReference>
<dbReference type="Proteomes" id="UP000000390">
    <property type="component" value="Chromosome"/>
</dbReference>
<sequence length="215" mass="23084">MDLKRRTFTVGLLAALGATSGCLGFVRGEDALAFEAVGARPSEGALAETDYRHAHTGVEPLSETIEIGERTREVELTNVVAEYGRDVDLGALGTLPAATFAVLATPQFEVLGRTFHPGERVDPRRLVSELDSTYDAVSVGEELEEWSLTVFDERVDVSTFEGRITIERTEIDARVHVGTASNDDDLVIFAGAHPTAIGDERTAIARLAGSLVPMA</sequence>
<dbReference type="RefSeq" id="WP_008417501.1">
    <property type="nucleotide sequence ID" value="NC_014297.1"/>
</dbReference>
<protein>
    <recommendedName>
        <fullName evidence="5">Lipoprotein</fullName>
    </recommendedName>
</protein>
<evidence type="ECO:0000313" key="1">
    <source>
        <dbReference type="EMBL" id="ADJ15077.1"/>
    </source>
</evidence>
<reference evidence="2 4" key="2">
    <citation type="journal article" date="2014" name="PLoS Genet.">
        <title>Phylogenetically driven sequencing of extremely halophilic archaea reveals strategies for static and dynamic osmo-response.</title>
        <authorList>
            <person name="Becker E.A."/>
            <person name="Seitzer P.M."/>
            <person name="Tritt A."/>
            <person name="Larsen D."/>
            <person name="Krusor M."/>
            <person name="Yao A.I."/>
            <person name="Wu D."/>
            <person name="Madern D."/>
            <person name="Eisen J.A."/>
            <person name="Darling A.E."/>
            <person name="Facciotti M.T."/>
        </authorList>
    </citation>
    <scope>NUCLEOTIDE SEQUENCE [LARGE SCALE GENOMIC DNA]</scope>
    <source>
        <strain evidence="2">B3</strain>
        <strain evidence="4">DSM 18796 / CECT 7217 / JCM 14584 / KCTC 4019 / B3</strain>
    </source>
</reference>
<evidence type="ECO:0000313" key="4">
    <source>
        <dbReference type="Proteomes" id="UP000011645"/>
    </source>
</evidence>
<evidence type="ECO:0008006" key="5">
    <source>
        <dbReference type="Google" id="ProtNLM"/>
    </source>
</evidence>
<accession>D8J2X0</accession>
<gene>
    <name evidence="1" type="ordered locus">HacjB3_08470</name>
    <name evidence="2" type="ORF">C497_14232</name>
</gene>
<dbReference type="AlphaFoldDB" id="D8J2X0"/>
<reference evidence="1 3" key="1">
    <citation type="journal article" date="2010" name="J. Bacteriol.">
        <title>Complete genome sequence of Halalkalicoccus jeotgali B3(T), an extremely halophilic archaeon.</title>
        <authorList>
            <person name="Roh S.W."/>
            <person name="Nam Y.D."/>
            <person name="Nam S.H."/>
            <person name="Choi S.H."/>
            <person name="Park H.S."/>
            <person name="Bae J.W."/>
        </authorList>
    </citation>
    <scope>NUCLEOTIDE SEQUENCE [LARGE SCALE GENOMIC DNA]</scope>
    <source>
        <strain evidence="1">B3</strain>
        <strain evidence="3">DSM 18796 / CECT 7217 / JCM 14584 / KCTC 4019 / B3</strain>
    </source>
</reference>
<proteinExistence type="predicted"/>
<dbReference type="EMBL" id="AOHV01000038">
    <property type="protein sequence ID" value="ELY34904.1"/>
    <property type="molecule type" value="Genomic_DNA"/>
</dbReference>
<organism evidence="1 3">
    <name type="scientific">Halalkalicoccus jeotgali (strain DSM 18796 / CECT 7217 / JCM 14584 / KCTC 4019 / B3)</name>
    <dbReference type="NCBI Taxonomy" id="795797"/>
    <lineage>
        <taxon>Archaea</taxon>
        <taxon>Methanobacteriati</taxon>
        <taxon>Methanobacteriota</taxon>
        <taxon>Stenosarchaea group</taxon>
        <taxon>Halobacteria</taxon>
        <taxon>Halobacteriales</taxon>
        <taxon>Halococcaceae</taxon>
        <taxon>Halalkalicoccus</taxon>
    </lineage>
</organism>
<dbReference type="PROSITE" id="PS51257">
    <property type="entry name" value="PROKAR_LIPOPROTEIN"/>
    <property type="match status" value="1"/>
</dbReference>
<dbReference type="STRING" id="795797.HacjB3_08470"/>
<dbReference type="InterPro" id="IPR045396">
    <property type="entry name" value="DUF6517"/>
</dbReference>